<gene>
    <name evidence="2" type="ORF">ACFOEK_16250</name>
</gene>
<dbReference type="RefSeq" id="WP_386722517.1">
    <property type="nucleotide sequence ID" value="NZ_JBHRSZ010000007.1"/>
</dbReference>
<sequence>MSTSLKAEEYYRYKDKNGVQVINTYIPPEFVKYGYDVITPRGQIIKTVPPAPTEEELAARDEAKRLAAEERKREVVQQQVDERLKKLYSHPDDAKRAMERKLAEIDYQISRKRGQLVTYKSKKARLEEIAAERERSGRSVSEQTIQEIERFNRQIEEANRYIATIEASKDTVRAQFQKDIDRMIEIFNEEHQKRLQRRLSEVE</sequence>
<protein>
    <recommendedName>
        <fullName evidence="4">DUF4124 domain-containing protein</fullName>
    </recommendedName>
</protein>
<accession>A0ABV7HIP4</accession>
<dbReference type="Proteomes" id="UP001595476">
    <property type="component" value="Unassembled WGS sequence"/>
</dbReference>
<reference evidence="3" key="1">
    <citation type="journal article" date="2019" name="Int. J. Syst. Evol. Microbiol.">
        <title>The Global Catalogue of Microorganisms (GCM) 10K type strain sequencing project: providing services to taxonomists for standard genome sequencing and annotation.</title>
        <authorList>
            <consortium name="The Broad Institute Genomics Platform"/>
            <consortium name="The Broad Institute Genome Sequencing Center for Infectious Disease"/>
            <person name="Wu L."/>
            <person name="Ma J."/>
        </authorList>
    </citation>
    <scope>NUCLEOTIDE SEQUENCE [LARGE SCALE GENOMIC DNA]</scope>
    <source>
        <strain evidence="3">KCTC 52438</strain>
    </source>
</reference>
<proteinExistence type="predicted"/>
<name>A0ABV7HIP4_9GAMM</name>
<dbReference type="EMBL" id="JBHRSZ010000007">
    <property type="protein sequence ID" value="MFC3152589.1"/>
    <property type="molecule type" value="Genomic_DNA"/>
</dbReference>
<evidence type="ECO:0000256" key="1">
    <source>
        <dbReference type="SAM" id="Coils"/>
    </source>
</evidence>
<evidence type="ECO:0000313" key="2">
    <source>
        <dbReference type="EMBL" id="MFC3152589.1"/>
    </source>
</evidence>
<feature type="coiled-coil region" evidence="1">
    <location>
        <begin position="141"/>
        <end position="168"/>
    </location>
</feature>
<evidence type="ECO:0008006" key="4">
    <source>
        <dbReference type="Google" id="ProtNLM"/>
    </source>
</evidence>
<keyword evidence="3" id="KW-1185">Reference proteome</keyword>
<keyword evidence="1" id="KW-0175">Coiled coil</keyword>
<evidence type="ECO:0000313" key="3">
    <source>
        <dbReference type="Proteomes" id="UP001595476"/>
    </source>
</evidence>
<comment type="caution">
    <text evidence="2">The sequence shown here is derived from an EMBL/GenBank/DDBJ whole genome shotgun (WGS) entry which is preliminary data.</text>
</comment>
<organism evidence="2 3">
    <name type="scientific">Litoribrevibacter euphylliae</name>
    <dbReference type="NCBI Taxonomy" id="1834034"/>
    <lineage>
        <taxon>Bacteria</taxon>
        <taxon>Pseudomonadati</taxon>
        <taxon>Pseudomonadota</taxon>
        <taxon>Gammaproteobacteria</taxon>
        <taxon>Oceanospirillales</taxon>
        <taxon>Oceanospirillaceae</taxon>
        <taxon>Litoribrevibacter</taxon>
    </lineage>
</organism>